<dbReference type="SUPFAM" id="SSF52540">
    <property type="entry name" value="P-loop containing nucleoside triphosphate hydrolases"/>
    <property type="match status" value="1"/>
</dbReference>
<feature type="compositionally biased region" description="Low complexity" evidence="3">
    <location>
        <begin position="274"/>
        <end position="293"/>
    </location>
</feature>
<reference evidence="5 6" key="1">
    <citation type="submission" date="2023-07" db="EMBL/GenBank/DDBJ databases">
        <title>Sorghum-associated microbial communities from plants grown in Nebraska, USA.</title>
        <authorList>
            <person name="Schachtman D."/>
        </authorList>
    </citation>
    <scope>NUCLEOTIDE SEQUENCE [LARGE SCALE GENOMIC DNA]</scope>
    <source>
        <strain evidence="5 6">BE332</strain>
    </source>
</reference>
<keyword evidence="1" id="KW-0547">Nucleotide-binding</keyword>
<dbReference type="PROSITE" id="PS50893">
    <property type="entry name" value="ABC_TRANSPORTER_2"/>
    <property type="match status" value="1"/>
</dbReference>
<dbReference type="GO" id="GO:0005524">
    <property type="term" value="F:ATP binding"/>
    <property type="evidence" value="ECO:0007669"/>
    <property type="project" value="UniProtKB-KW"/>
</dbReference>
<dbReference type="InterPro" id="IPR050107">
    <property type="entry name" value="ABC_carbohydrate_import_ATPase"/>
</dbReference>
<evidence type="ECO:0000259" key="4">
    <source>
        <dbReference type="PROSITE" id="PS50893"/>
    </source>
</evidence>
<dbReference type="InterPro" id="IPR003593">
    <property type="entry name" value="AAA+_ATPase"/>
</dbReference>
<gene>
    <name evidence="5" type="ORF">J2X26_004124</name>
</gene>
<evidence type="ECO:0000256" key="3">
    <source>
        <dbReference type="SAM" id="MobiDB-lite"/>
    </source>
</evidence>
<organism evidence="5 6">
    <name type="scientific">Cellulomonas humilata</name>
    <dbReference type="NCBI Taxonomy" id="144055"/>
    <lineage>
        <taxon>Bacteria</taxon>
        <taxon>Bacillati</taxon>
        <taxon>Actinomycetota</taxon>
        <taxon>Actinomycetes</taxon>
        <taxon>Micrococcales</taxon>
        <taxon>Cellulomonadaceae</taxon>
        <taxon>Cellulomonas</taxon>
    </lineage>
</organism>
<dbReference type="PANTHER" id="PTHR43790">
    <property type="entry name" value="CARBOHYDRATE TRANSPORT ATP-BINDING PROTEIN MG119-RELATED"/>
    <property type="match status" value="1"/>
</dbReference>
<dbReference type="PANTHER" id="PTHR43790:SF8">
    <property type="entry name" value="SUGAR ABC TRANSPORTER ATP-BINDING PROTEIN"/>
    <property type="match status" value="1"/>
</dbReference>
<keyword evidence="6" id="KW-1185">Reference proteome</keyword>
<evidence type="ECO:0000256" key="2">
    <source>
        <dbReference type="ARBA" id="ARBA00022840"/>
    </source>
</evidence>
<dbReference type="RefSeq" id="WP_307494577.1">
    <property type="nucleotide sequence ID" value="NZ_JAUSVB010000007.1"/>
</dbReference>
<dbReference type="CDD" id="cd03216">
    <property type="entry name" value="ABC_Carb_Monos_I"/>
    <property type="match status" value="1"/>
</dbReference>
<accession>A0ABU0EKH0</accession>
<evidence type="ECO:0000313" key="5">
    <source>
        <dbReference type="EMBL" id="MDQ0375781.1"/>
    </source>
</evidence>
<evidence type="ECO:0000313" key="6">
    <source>
        <dbReference type="Proteomes" id="UP001239626"/>
    </source>
</evidence>
<comment type="caution">
    <text evidence="5">The sequence shown here is derived from an EMBL/GenBank/DDBJ whole genome shotgun (WGS) entry which is preliminary data.</text>
</comment>
<feature type="domain" description="ABC transporter" evidence="4">
    <location>
        <begin position="17"/>
        <end position="254"/>
    </location>
</feature>
<dbReference type="InterPro" id="IPR027417">
    <property type="entry name" value="P-loop_NTPase"/>
</dbReference>
<dbReference type="Proteomes" id="UP001239626">
    <property type="component" value="Unassembled WGS sequence"/>
</dbReference>
<feature type="region of interest" description="Disordered" evidence="3">
    <location>
        <begin position="257"/>
        <end position="293"/>
    </location>
</feature>
<name>A0ABU0EKH0_9CELL</name>
<proteinExistence type="predicted"/>
<dbReference type="Gene3D" id="3.40.50.300">
    <property type="entry name" value="P-loop containing nucleotide triphosphate hydrolases"/>
    <property type="match status" value="1"/>
</dbReference>
<dbReference type="InterPro" id="IPR003439">
    <property type="entry name" value="ABC_transporter-like_ATP-bd"/>
</dbReference>
<dbReference type="EMBL" id="JAUSVB010000007">
    <property type="protein sequence ID" value="MDQ0375781.1"/>
    <property type="molecule type" value="Genomic_DNA"/>
</dbReference>
<protein>
    <submittedName>
        <fullName evidence="5">D-xylose transport system ATP-binding protein</fullName>
    </submittedName>
</protein>
<dbReference type="Pfam" id="PF00005">
    <property type="entry name" value="ABC_tran"/>
    <property type="match status" value="1"/>
</dbReference>
<dbReference type="SMART" id="SM00382">
    <property type="entry name" value="AAA"/>
    <property type="match status" value="1"/>
</dbReference>
<keyword evidence="2 5" id="KW-0067">ATP-binding</keyword>
<evidence type="ECO:0000256" key="1">
    <source>
        <dbReference type="ARBA" id="ARBA00022741"/>
    </source>
</evidence>
<sequence length="293" mass="30536">MTQAAHAAPDLAPPPTLEVRGGRKNFGAVHALRGVDLVARAGEVTALVGDNGAGKSTMIKCVAGIYPFDAGEVLFEGEATHISSPADANALGVEVVYQDLALCDNLDIVHNMFLGRELKKGFRLDESAMETRAAEVLASLSVRTVRSIRQHVASLSGGQRQTVAIARAVLWNSKLVILDEPTAALGVAQTEQVLQLVRRLADAGLAVVLVSHNMNDVFEVADSINVLYLGQTAAQVRTKDTSRTEVIELITSGSAGMAPGAVAPKISPDAPERATSATATTSDATTTNGSTSA</sequence>